<dbReference type="PANTHER" id="PTHR11255">
    <property type="entry name" value="DIACYLGLYCEROL KINASE"/>
    <property type="match status" value="1"/>
</dbReference>
<dbReference type="PANTHER" id="PTHR11255:SF80">
    <property type="entry name" value="EYE-SPECIFIC DIACYLGLYCEROL KINASE"/>
    <property type="match status" value="1"/>
</dbReference>
<comment type="catalytic activity">
    <reaction evidence="1 13">
        <text>a 1,2-diacyl-sn-glycerol + ATP = a 1,2-diacyl-sn-glycero-3-phosphate + ADP + H(+)</text>
        <dbReference type="Rhea" id="RHEA:10272"/>
        <dbReference type="ChEBI" id="CHEBI:15378"/>
        <dbReference type="ChEBI" id="CHEBI:17815"/>
        <dbReference type="ChEBI" id="CHEBI:30616"/>
        <dbReference type="ChEBI" id="CHEBI:58608"/>
        <dbReference type="ChEBI" id="CHEBI:456216"/>
        <dbReference type="EC" id="2.7.1.107"/>
    </reaction>
</comment>
<dbReference type="PROSITE" id="PS50088">
    <property type="entry name" value="ANK_REPEAT"/>
    <property type="match status" value="2"/>
</dbReference>
<evidence type="ECO:0000256" key="13">
    <source>
        <dbReference type="RuleBase" id="RU361128"/>
    </source>
</evidence>
<evidence type="ECO:0000256" key="6">
    <source>
        <dbReference type="ARBA" id="ARBA00022741"/>
    </source>
</evidence>
<evidence type="ECO:0000256" key="12">
    <source>
        <dbReference type="PROSITE-ProRule" id="PRU00023"/>
    </source>
</evidence>
<feature type="region of interest" description="Disordered" evidence="14">
    <location>
        <begin position="191"/>
        <end position="211"/>
    </location>
</feature>
<evidence type="ECO:0000256" key="14">
    <source>
        <dbReference type="SAM" id="MobiDB-lite"/>
    </source>
</evidence>
<feature type="domain" description="DAGKc" evidence="15">
    <location>
        <begin position="221"/>
        <end position="355"/>
    </location>
</feature>
<accession>A0AA88L510</accession>
<dbReference type="SUPFAM" id="SSF48403">
    <property type="entry name" value="Ankyrin repeat"/>
    <property type="match status" value="1"/>
</dbReference>
<evidence type="ECO:0000313" key="17">
    <source>
        <dbReference type="Proteomes" id="UP001187531"/>
    </source>
</evidence>
<dbReference type="GO" id="GO:0005886">
    <property type="term" value="C:plasma membrane"/>
    <property type="evidence" value="ECO:0007669"/>
    <property type="project" value="TreeGrafter"/>
</dbReference>
<dbReference type="GO" id="GO:0023051">
    <property type="term" value="P:regulation of signaling"/>
    <property type="evidence" value="ECO:0007669"/>
    <property type="project" value="UniProtKB-ARBA"/>
</dbReference>
<evidence type="ECO:0000256" key="10">
    <source>
        <dbReference type="ARBA" id="ARBA00022840"/>
    </source>
</evidence>
<dbReference type="Proteomes" id="UP001187531">
    <property type="component" value="Unassembled WGS sequence"/>
</dbReference>
<dbReference type="PROSITE" id="PS50146">
    <property type="entry name" value="DAGK"/>
    <property type="match status" value="1"/>
</dbReference>
<dbReference type="InterPro" id="IPR056383">
    <property type="entry name" value="DGKI-like_dom"/>
</dbReference>
<dbReference type="Pfam" id="PF12796">
    <property type="entry name" value="Ank_2"/>
    <property type="match status" value="1"/>
</dbReference>
<evidence type="ECO:0000256" key="4">
    <source>
        <dbReference type="ARBA" id="ARBA00022723"/>
    </source>
</evidence>
<dbReference type="InterPro" id="IPR001206">
    <property type="entry name" value="Diacylglycerol_kinase_cat_dom"/>
</dbReference>
<dbReference type="GO" id="GO:0007200">
    <property type="term" value="P:phospholipase C-activating G protein-coupled receptor signaling pathway"/>
    <property type="evidence" value="ECO:0007669"/>
    <property type="project" value="InterPro"/>
</dbReference>
<dbReference type="SMART" id="SM00248">
    <property type="entry name" value="ANK"/>
    <property type="match status" value="2"/>
</dbReference>
<gene>
    <name evidence="16" type="ORF">QYM36_011748</name>
</gene>
<comment type="similarity">
    <text evidence="2 13">Belongs to the eukaryotic diacylglycerol kinase family.</text>
</comment>
<comment type="caution">
    <text evidence="16">The sequence shown here is derived from an EMBL/GenBank/DDBJ whole genome shotgun (WGS) entry which is preliminary data.</text>
</comment>
<dbReference type="InterPro" id="IPR036770">
    <property type="entry name" value="Ankyrin_rpt-contain_sf"/>
</dbReference>
<evidence type="ECO:0000259" key="15">
    <source>
        <dbReference type="PROSITE" id="PS50146"/>
    </source>
</evidence>
<evidence type="ECO:0000256" key="2">
    <source>
        <dbReference type="ARBA" id="ARBA00009280"/>
    </source>
</evidence>
<dbReference type="Pfam" id="PF00609">
    <property type="entry name" value="DAGK_acc"/>
    <property type="match status" value="1"/>
</dbReference>
<feature type="compositionally biased region" description="Basic residues" evidence="14">
    <location>
        <begin position="193"/>
        <end position="205"/>
    </location>
</feature>
<keyword evidence="5" id="KW-0677">Repeat</keyword>
<dbReference type="InterPro" id="IPR002219">
    <property type="entry name" value="PKC_DAG/PE"/>
</dbReference>
<evidence type="ECO:0000256" key="1">
    <source>
        <dbReference type="ARBA" id="ARBA00001383"/>
    </source>
</evidence>
<dbReference type="Pfam" id="PF23578">
    <property type="entry name" value="DGKI"/>
    <property type="match status" value="1"/>
</dbReference>
<proteinExistence type="inferred from homology"/>
<dbReference type="GO" id="GO:0010646">
    <property type="term" value="P:regulation of cell communication"/>
    <property type="evidence" value="ECO:0007669"/>
    <property type="project" value="UniProtKB-ARBA"/>
</dbReference>
<dbReference type="GO" id="GO:0005524">
    <property type="term" value="F:ATP binding"/>
    <property type="evidence" value="ECO:0007669"/>
    <property type="project" value="UniProtKB-KW"/>
</dbReference>
<evidence type="ECO:0000256" key="11">
    <source>
        <dbReference type="ARBA" id="ARBA00023043"/>
    </source>
</evidence>
<dbReference type="GO" id="GO:0004143">
    <property type="term" value="F:ATP-dependent diacylglycerol kinase activity"/>
    <property type="evidence" value="ECO:0007669"/>
    <property type="project" value="UniProtKB-EC"/>
</dbReference>
<dbReference type="InterPro" id="IPR016064">
    <property type="entry name" value="NAD/diacylglycerol_kinase_sf"/>
</dbReference>
<dbReference type="GO" id="GO:0043052">
    <property type="term" value="P:thermotaxis"/>
    <property type="evidence" value="ECO:0007669"/>
    <property type="project" value="UniProtKB-ARBA"/>
</dbReference>
<dbReference type="CDD" id="cd20855">
    <property type="entry name" value="C1_DGK_typeIV_rpt2"/>
    <property type="match status" value="1"/>
</dbReference>
<dbReference type="PROSITE" id="PS50297">
    <property type="entry name" value="ANK_REP_REGION"/>
    <property type="match status" value="2"/>
</dbReference>
<dbReference type="SMART" id="SM00109">
    <property type="entry name" value="C1"/>
    <property type="match status" value="2"/>
</dbReference>
<keyword evidence="17" id="KW-1185">Reference proteome</keyword>
<name>A0AA88L510_ARTSF</name>
<dbReference type="Pfam" id="PF00781">
    <property type="entry name" value="DAGK_cat"/>
    <property type="match status" value="1"/>
</dbReference>
<keyword evidence="3 13" id="KW-0808">Transferase</keyword>
<keyword evidence="6 13" id="KW-0547">Nucleotide-binding</keyword>
<dbReference type="SMART" id="SM00045">
    <property type="entry name" value="DAGKa"/>
    <property type="match status" value="1"/>
</dbReference>
<dbReference type="AlphaFoldDB" id="A0AA88L510"/>
<dbReference type="FunFam" id="3.40.50.10330:FF:000020">
    <property type="entry name" value="Diacylglycerol kinase"/>
    <property type="match status" value="1"/>
</dbReference>
<evidence type="ECO:0000256" key="7">
    <source>
        <dbReference type="ARBA" id="ARBA00022771"/>
    </source>
</evidence>
<protein>
    <recommendedName>
        <fullName evidence="13">Diacylglycerol kinase</fullName>
        <shortName evidence="13">DAG kinase</shortName>
        <ecNumber evidence="13">2.7.1.107</ecNumber>
    </recommendedName>
</protein>
<reference evidence="16" key="1">
    <citation type="submission" date="2023-07" db="EMBL/GenBank/DDBJ databases">
        <title>Chromosome-level genome assembly of Artemia franciscana.</title>
        <authorList>
            <person name="Jo E."/>
        </authorList>
    </citation>
    <scope>NUCLEOTIDE SEQUENCE</scope>
    <source>
        <tissue evidence="16">Whole body</tissue>
    </source>
</reference>
<dbReference type="SMART" id="SM00046">
    <property type="entry name" value="DAGKc"/>
    <property type="match status" value="1"/>
</dbReference>
<sequence>MTKKSATGEVIIQSDTGERRVLRSTPDWSADAINGDHLWSPTSASGDLCYVTDPECTKSGPRMKCSACRIVCHVSCIPHLMDKTNFCCKPTFRDVDVRQYRENTTTPHHWVHRRSDSGRCKTCGKAFHSKLSFTSKEIVAISCSWCKDSYHNKEACFSIQRIEENCLFGNQSCAIVPPSWIVKLPTKDSFKSSLRKSPKKRGSKRKDKEPKTFIVKPIPTMGVKPLLVFLNPKSGGNQGAKLLQKFQWLLNPRQVFDLTQGGPKAGLDLFKKVPGLRVLACGGDGTVGWVLSILDKIGFSQPPPVGVLPLGTGNDLARALGWGGGYTDEPISKILEATAEADTVLLDRWKLIVETNTEYQPTEEGKDTLPLDVVNNYFSFGVDAHIALEFHEAREARPEKFNSRLRNKMFYGQAGGKDLLQRKWKDLSEVVTLECDGKDVTNRLREAKVHAVLFLNIPSYGGGTKPWNKAMGCEATDDGIIEVVGLTTYQLPLLQAGGHGTCIAQCRSAKIVTRKTIPMQVDGEACRLNPSIITLEVLNKAPLLAKRRGNQPRNPAPTMEPITVAVKKVVMDQYEANQHDKDLLLSVATPVTTITVKPDVVLEAVRKLIDEENGREVATNGNSHQTEWCFIDTCTAERCFRVDVAQEHLHYIGDITSDDIVILEDKQEYRRDSEDLDSVDNILSSDSIDSNVSTVPLDVPIPLLEKPSDGVLRAAKSGDLKKLRELYECGYSLLTIDASGQTALHLAAKHGHKDVVKYLLVTGAPSLLDMTDNERGQTALHQAALHKRRSVCCMLVAAGASLSAKDRDGQTPRQLAEKINDSDLALYLESQEYFQQNGNEDPETVV</sequence>
<dbReference type="Gene3D" id="3.40.50.10330">
    <property type="entry name" value="Probable inorganic polyphosphate/atp-NAD kinase, domain 1"/>
    <property type="match status" value="1"/>
</dbReference>
<dbReference type="Gene3D" id="2.60.200.40">
    <property type="match status" value="1"/>
</dbReference>
<dbReference type="GO" id="GO:0008270">
    <property type="term" value="F:zinc ion binding"/>
    <property type="evidence" value="ECO:0007669"/>
    <property type="project" value="UniProtKB-KW"/>
</dbReference>
<keyword evidence="9" id="KW-0862">Zinc</keyword>
<keyword evidence="11 12" id="KW-0040">ANK repeat</keyword>
<dbReference type="Gene3D" id="1.25.40.20">
    <property type="entry name" value="Ankyrin repeat-containing domain"/>
    <property type="match status" value="1"/>
</dbReference>
<feature type="repeat" description="ANK" evidence="12">
    <location>
        <begin position="739"/>
        <end position="764"/>
    </location>
</feature>
<dbReference type="InterPro" id="IPR017438">
    <property type="entry name" value="ATP-NAD_kinase_N"/>
</dbReference>
<keyword evidence="7" id="KW-0863">Zinc-finger</keyword>
<dbReference type="FunFam" id="1.25.40.20:FF:000204">
    <property type="entry name" value="Diacylglycerol kinase"/>
    <property type="match status" value="1"/>
</dbReference>
<evidence type="ECO:0000256" key="9">
    <source>
        <dbReference type="ARBA" id="ARBA00022833"/>
    </source>
</evidence>
<evidence type="ECO:0000313" key="16">
    <source>
        <dbReference type="EMBL" id="KAK2713159.1"/>
    </source>
</evidence>
<dbReference type="InterPro" id="IPR002110">
    <property type="entry name" value="Ankyrin_rpt"/>
</dbReference>
<dbReference type="EC" id="2.7.1.107" evidence="13"/>
<dbReference type="PRINTS" id="PR01415">
    <property type="entry name" value="ANKYRIN"/>
</dbReference>
<dbReference type="FunFam" id="2.60.200.40:FF:000012">
    <property type="entry name" value="Diacylglycerol kinase"/>
    <property type="match status" value="1"/>
</dbReference>
<keyword evidence="10 13" id="KW-0067">ATP-binding</keyword>
<keyword evidence="8 13" id="KW-0418">Kinase</keyword>
<dbReference type="EMBL" id="JAVRJZ010000015">
    <property type="protein sequence ID" value="KAK2713159.1"/>
    <property type="molecule type" value="Genomic_DNA"/>
</dbReference>
<dbReference type="InterPro" id="IPR000756">
    <property type="entry name" value="Diacylglycerol_kin_accessory"/>
</dbReference>
<evidence type="ECO:0000256" key="8">
    <source>
        <dbReference type="ARBA" id="ARBA00022777"/>
    </source>
</evidence>
<feature type="repeat" description="ANK" evidence="12">
    <location>
        <begin position="775"/>
        <end position="807"/>
    </location>
</feature>
<dbReference type="SUPFAM" id="SSF111331">
    <property type="entry name" value="NAD kinase/diacylglycerol kinase-like"/>
    <property type="match status" value="1"/>
</dbReference>
<dbReference type="CDD" id="cd20802">
    <property type="entry name" value="C1_DGK_typeIV_rpt1"/>
    <property type="match status" value="1"/>
</dbReference>
<evidence type="ECO:0000256" key="3">
    <source>
        <dbReference type="ARBA" id="ARBA00022679"/>
    </source>
</evidence>
<keyword evidence="4" id="KW-0479">Metal-binding</keyword>
<dbReference type="InterPro" id="IPR037607">
    <property type="entry name" value="DGK"/>
</dbReference>
<evidence type="ECO:0000256" key="5">
    <source>
        <dbReference type="ARBA" id="ARBA00022737"/>
    </source>
</evidence>
<organism evidence="16 17">
    <name type="scientific">Artemia franciscana</name>
    <name type="common">Brine shrimp</name>
    <name type="synonym">Artemia sanfranciscana</name>
    <dbReference type="NCBI Taxonomy" id="6661"/>
    <lineage>
        <taxon>Eukaryota</taxon>
        <taxon>Metazoa</taxon>
        <taxon>Ecdysozoa</taxon>
        <taxon>Arthropoda</taxon>
        <taxon>Crustacea</taxon>
        <taxon>Branchiopoda</taxon>
        <taxon>Anostraca</taxon>
        <taxon>Artemiidae</taxon>
        <taxon>Artemia</taxon>
    </lineage>
</organism>